<comment type="caution">
    <text evidence="1">The sequence shown here is derived from an EMBL/GenBank/DDBJ whole genome shotgun (WGS) entry which is preliminary data.</text>
</comment>
<name>A0ABQ6GV23_9GAMM</name>
<organism evidence="1 2">
    <name type="scientific">Thalassotalea insulae</name>
    <dbReference type="NCBI Taxonomy" id="2056778"/>
    <lineage>
        <taxon>Bacteria</taxon>
        <taxon>Pseudomonadati</taxon>
        <taxon>Pseudomonadota</taxon>
        <taxon>Gammaproteobacteria</taxon>
        <taxon>Alteromonadales</taxon>
        <taxon>Colwelliaceae</taxon>
        <taxon>Thalassotalea</taxon>
    </lineage>
</organism>
<proteinExistence type="predicted"/>
<keyword evidence="2" id="KW-1185">Reference proteome</keyword>
<sequence length="316" mass="35335">MSQIDLTKTSLGYGVGLRACHFTWLAQNILPEQTGVDWFEAITENILDHQGYARRLLFRLREHYPIVLHGVSMSIGSTDPINISYLTKLKKLEQELAPALVSDHLCWTGLQSVNSHDLLPMPLTNESLVHVTARIHQVQELLQRPLVLENPSTYMSFKQNEYQEWEFLSQLVASTGCQLLVDVNNIYVSSINHGFDAFEYLNGLPLSAVVQCHLAGATDMGEYLIDTHDKPVHSNVWQLYAALINACNRPISTLLEWDADIPAFPELVAELNLAKQVLKGSIPHRDPIVTATDALPISTPLAQQLTVTVPELPVEQ</sequence>
<protein>
    <submittedName>
        <fullName evidence="1">UPF0276 protein</fullName>
    </submittedName>
</protein>
<dbReference type="PANTHER" id="PTHR42194">
    <property type="entry name" value="UPF0276 PROTEIN HI_1600"/>
    <property type="match status" value="1"/>
</dbReference>
<accession>A0ABQ6GV23</accession>
<dbReference type="NCBIfam" id="NF003818">
    <property type="entry name" value="PRK05409.1"/>
    <property type="match status" value="1"/>
</dbReference>
<dbReference type="InterPro" id="IPR007801">
    <property type="entry name" value="MbnB/TglH/ChrH"/>
</dbReference>
<dbReference type="Proteomes" id="UP001157186">
    <property type="component" value="Unassembled WGS sequence"/>
</dbReference>
<dbReference type="RefSeq" id="WP_284245107.1">
    <property type="nucleotide sequence ID" value="NZ_BSST01000001.1"/>
</dbReference>
<evidence type="ECO:0000313" key="1">
    <source>
        <dbReference type="EMBL" id="GLX79207.1"/>
    </source>
</evidence>
<dbReference type="PANTHER" id="PTHR42194:SF1">
    <property type="entry name" value="UPF0276 PROTEIN HI_1600"/>
    <property type="match status" value="1"/>
</dbReference>
<gene>
    <name evidence="1" type="ORF">tinsulaeT_25470</name>
</gene>
<dbReference type="EMBL" id="BSST01000001">
    <property type="protein sequence ID" value="GLX79207.1"/>
    <property type="molecule type" value="Genomic_DNA"/>
</dbReference>
<reference evidence="1 2" key="1">
    <citation type="submission" date="2023-03" db="EMBL/GenBank/DDBJ databases">
        <title>Draft genome sequence of Thalassotalea insulae KCTC 62186T.</title>
        <authorList>
            <person name="Sawabe T."/>
        </authorList>
    </citation>
    <scope>NUCLEOTIDE SEQUENCE [LARGE SCALE GENOMIC DNA]</scope>
    <source>
        <strain evidence="1 2">KCTC 62186</strain>
    </source>
</reference>
<dbReference type="Pfam" id="PF05114">
    <property type="entry name" value="MbnB_TglH_ChrH"/>
    <property type="match status" value="1"/>
</dbReference>
<dbReference type="Gene3D" id="3.20.20.150">
    <property type="entry name" value="Divalent-metal-dependent TIM barrel enzymes"/>
    <property type="match status" value="1"/>
</dbReference>
<evidence type="ECO:0000313" key="2">
    <source>
        <dbReference type="Proteomes" id="UP001157186"/>
    </source>
</evidence>